<feature type="domain" description="Bridge-like lipid transfer protein family member 1 C-terminal" evidence="2">
    <location>
        <begin position="63"/>
        <end position="104"/>
    </location>
</feature>
<reference evidence="4" key="1">
    <citation type="submission" date="2003-08" db="EMBL/GenBank/DDBJ databases">
        <authorList>
            <person name="Birren B."/>
            <person name="Nusbaum C."/>
            <person name="Abebe A."/>
            <person name="Abouelleil A."/>
            <person name="Adekoya E."/>
            <person name="Ait-zahra M."/>
            <person name="Allen N."/>
            <person name="Allen T."/>
            <person name="An P."/>
            <person name="Anderson M."/>
            <person name="Anderson S."/>
            <person name="Arachchi H."/>
            <person name="Armbruster J."/>
            <person name="Bachantsang P."/>
            <person name="Baldwin J."/>
            <person name="Barry A."/>
            <person name="Bayul T."/>
            <person name="Blitshsteyn B."/>
            <person name="Bloom T."/>
            <person name="Blye J."/>
            <person name="Boguslavskiy L."/>
            <person name="Borowsky M."/>
            <person name="Boukhgalter B."/>
            <person name="Brunache A."/>
            <person name="Butler J."/>
            <person name="Calixte N."/>
            <person name="Calvo S."/>
            <person name="Camarata J."/>
            <person name="Campo K."/>
            <person name="Chang J."/>
            <person name="Cheshatsang Y."/>
            <person name="Citroen M."/>
            <person name="Collymore A."/>
            <person name="Considine T."/>
            <person name="Cook A."/>
            <person name="Cooke P."/>
            <person name="Corum B."/>
            <person name="Cuomo C."/>
            <person name="David R."/>
            <person name="Dawoe T."/>
            <person name="Degray S."/>
            <person name="Dodge S."/>
            <person name="Dooley K."/>
            <person name="Dorje P."/>
            <person name="Dorjee K."/>
            <person name="Dorris L."/>
            <person name="Duffey N."/>
            <person name="Dupes A."/>
            <person name="Elkins T."/>
            <person name="Engels R."/>
            <person name="Erickson J."/>
            <person name="Farina A."/>
            <person name="Faro S."/>
            <person name="Ferreira P."/>
            <person name="Fischer H."/>
            <person name="Fitzgerald M."/>
            <person name="Foley K."/>
            <person name="Gage D."/>
            <person name="Galagan J."/>
            <person name="Gearin G."/>
            <person name="Gnerre S."/>
            <person name="Gnirke A."/>
            <person name="Goyette A."/>
            <person name="Graham J."/>
            <person name="Grandbois E."/>
            <person name="Gyaltsen K."/>
            <person name="Hafez N."/>
            <person name="Hagopian D."/>
            <person name="Hagos B."/>
            <person name="Hall J."/>
            <person name="Hatcher B."/>
            <person name="Heller A."/>
            <person name="Higgins H."/>
            <person name="Honan T."/>
            <person name="Horn A."/>
            <person name="Houde N."/>
            <person name="Hughes L."/>
            <person name="Hulme W."/>
            <person name="Husby E."/>
            <person name="Iliev I."/>
            <person name="Jaffe D."/>
            <person name="Jones C."/>
            <person name="Kamal M."/>
            <person name="Kamat A."/>
            <person name="Kamvysselis M."/>
            <person name="Karlsson E."/>
            <person name="Kells C."/>
            <person name="Kieu A."/>
            <person name="Kisner P."/>
            <person name="Kodira C."/>
            <person name="Kulbokas E."/>
            <person name="Labutti K."/>
            <person name="Lama D."/>
            <person name="Landers T."/>
            <person name="Leger J."/>
            <person name="Levine S."/>
            <person name="Lewis D."/>
            <person name="Lewis T."/>
            <person name="Lindblad-toh K."/>
            <person name="Liu X."/>
            <person name="Lokyitsang T."/>
            <person name="Lokyitsang Y."/>
            <person name="Lucien O."/>
            <person name="Lui A."/>
            <person name="Ma L.J."/>
            <person name="Mabbitt R."/>
            <person name="Macdonald J."/>
            <person name="Maclean C."/>
            <person name="Major J."/>
            <person name="Manning J."/>
            <person name="Marabella R."/>
            <person name="Maru K."/>
            <person name="Matthews C."/>
            <person name="Mauceli E."/>
            <person name="Mccarthy M."/>
            <person name="Mcdonough S."/>
            <person name="Mcghee T."/>
            <person name="Meldrim J."/>
            <person name="Meneus L."/>
            <person name="Mesirov J."/>
            <person name="Mihalev A."/>
            <person name="Mihova T."/>
            <person name="Mikkelsen T."/>
            <person name="Mlenga V."/>
            <person name="Moru K."/>
            <person name="Mozes J."/>
            <person name="Mulrain L."/>
            <person name="Munson G."/>
            <person name="Naylor J."/>
            <person name="Newes C."/>
            <person name="Nguyen C."/>
            <person name="Nguyen N."/>
            <person name="Nguyen T."/>
            <person name="Nicol R."/>
            <person name="Nielsen C."/>
            <person name="Nizzari M."/>
            <person name="Norbu C."/>
            <person name="Norbu N."/>
            <person name="O'donnell P."/>
            <person name="Okoawo O."/>
            <person name="O'leary S."/>
            <person name="Omotosho B."/>
            <person name="O'neill K."/>
            <person name="Osman S."/>
            <person name="Parker S."/>
            <person name="Perrin D."/>
            <person name="Phunkhang P."/>
            <person name="Piqani B."/>
            <person name="Purcell S."/>
            <person name="Rachupka T."/>
            <person name="Ramasamy U."/>
            <person name="Rameau R."/>
            <person name="Ray V."/>
            <person name="Raymond C."/>
            <person name="Retta R."/>
            <person name="Richardson S."/>
            <person name="Rise C."/>
            <person name="Rodriguez J."/>
            <person name="Rogers J."/>
            <person name="Rogov P."/>
            <person name="Rutman M."/>
            <person name="Schupbach R."/>
            <person name="Seaman C."/>
            <person name="Settipalli S."/>
            <person name="Sharpe T."/>
            <person name="Sheridan J."/>
            <person name="Sherpa N."/>
            <person name="Shi J."/>
            <person name="Smirnov S."/>
            <person name="Smith C."/>
            <person name="Sougnez C."/>
            <person name="Spencer B."/>
            <person name="Stalker J."/>
            <person name="Stange-thomann N."/>
            <person name="Stavropoulos S."/>
            <person name="Stetson K."/>
            <person name="Stone C."/>
            <person name="Stone S."/>
            <person name="Stubbs M."/>
            <person name="Talamas J."/>
            <person name="Tchuinga P."/>
            <person name="Tenzing P."/>
            <person name="Tesfaye S."/>
            <person name="Theodore J."/>
            <person name="Thoulutsang Y."/>
            <person name="Topham K."/>
            <person name="Towey S."/>
            <person name="Tsamla T."/>
            <person name="Tsomo N."/>
            <person name="Vallee D."/>
            <person name="Vassiliev H."/>
            <person name="Venkataraman V."/>
            <person name="Vinson J."/>
            <person name="Vo A."/>
            <person name="Wade C."/>
            <person name="Wang S."/>
            <person name="Wangchuk T."/>
            <person name="Wangdi T."/>
            <person name="Whittaker C."/>
            <person name="Wilkinson J."/>
            <person name="Wu Y."/>
            <person name="Wyman D."/>
            <person name="Yadav S."/>
            <person name="Yang S."/>
            <person name="Yang X."/>
            <person name="Yeager S."/>
            <person name="Yee E."/>
            <person name="Young G."/>
            <person name="Zainoun J."/>
            <person name="Zembeck L."/>
            <person name="Zimmer A."/>
            <person name="Zody M."/>
            <person name="Lander E."/>
        </authorList>
    </citation>
    <scope>NUCLEOTIDE SEQUENCE [LARGE SCALE GENOMIC DNA]</scope>
</reference>
<keyword evidence="1" id="KW-1133">Transmembrane helix</keyword>
<evidence type="ECO:0000259" key="2">
    <source>
        <dbReference type="Pfam" id="PF25040"/>
    </source>
</evidence>
<evidence type="ECO:0000313" key="3">
    <source>
        <dbReference type="Ensembl" id="ENSCSAVP00000009593.1"/>
    </source>
</evidence>
<dbReference type="Ensembl" id="ENSCSAVT00000009710.1">
    <property type="protein sequence ID" value="ENSCSAVP00000009593.1"/>
    <property type="gene ID" value="ENSCSAVG00000005632.1"/>
</dbReference>
<evidence type="ECO:0000256" key="1">
    <source>
        <dbReference type="SAM" id="Phobius"/>
    </source>
</evidence>
<reference evidence="3" key="3">
    <citation type="submission" date="2025-09" db="UniProtKB">
        <authorList>
            <consortium name="Ensembl"/>
        </authorList>
    </citation>
    <scope>IDENTIFICATION</scope>
</reference>
<protein>
    <recommendedName>
        <fullName evidence="2">Bridge-like lipid transfer protein family member 1 C-terminal domain-containing protein</fullName>
    </recommendedName>
</protein>
<organism evidence="3 4">
    <name type="scientific">Ciona savignyi</name>
    <name type="common">Pacific transparent sea squirt</name>
    <dbReference type="NCBI Taxonomy" id="51511"/>
    <lineage>
        <taxon>Eukaryota</taxon>
        <taxon>Metazoa</taxon>
        <taxon>Chordata</taxon>
        <taxon>Tunicata</taxon>
        <taxon>Ascidiacea</taxon>
        <taxon>Phlebobranchia</taxon>
        <taxon>Cionidae</taxon>
        <taxon>Ciona</taxon>
    </lineage>
</organism>
<reference evidence="3" key="2">
    <citation type="submission" date="2025-08" db="UniProtKB">
        <authorList>
            <consortium name="Ensembl"/>
        </authorList>
    </citation>
    <scope>IDENTIFICATION</scope>
</reference>
<keyword evidence="4" id="KW-1185">Reference proteome</keyword>
<keyword evidence="1" id="KW-0812">Transmembrane</keyword>
<dbReference type="InterPro" id="IPR056742">
    <property type="entry name" value="BLTP1_C"/>
</dbReference>
<evidence type="ECO:0000313" key="4">
    <source>
        <dbReference type="Proteomes" id="UP000007875"/>
    </source>
</evidence>
<accession>H2YW82</accession>
<dbReference type="Proteomes" id="UP000007875">
    <property type="component" value="Unassembled WGS sequence"/>
</dbReference>
<proteinExistence type="predicted"/>
<dbReference type="GeneTree" id="ENSGT00640000091487"/>
<feature type="transmembrane region" description="Helical" evidence="1">
    <location>
        <begin position="29"/>
        <end position="47"/>
    </location>
</feature>
<dbReference type="HOGENOM" id="CLU_2256107_0_0_1"/>
<dbReference type="AlphaFoldDB" id="H2YW82"/>
<dbReference type="Pfam" id="PF25040">
    <property type="entry name" value="BLTP1_C"/>
    <property type="match status" value="1"/>
</dbReference>
<keyword evidence="1" id="KW-0472">Membrane</keyword>
<name>H2YW82_CIOSA</name>
<sequence>LNCNEKRQIVLKLLLNFIQEFYQQKNTKLLIFLYFYLSLLLSFLEHFNSQNAAPGSKVPNIQISNATPTPHMGKVNLGLKRACVYAWFSIQSLPEMIISPCFLD</sequence>